<dbReference type="InParanoid" id="A0A6P7FP11"/>
<evidence type="ECO:0000313" key="3">
    <source>
        <dbReference type="RefSeq" id="XP_028138099.1"/>
    </source>
</evidence>
<reference evidence="3" key="1">
    <citation type="submission" date="2025-08" db="UniProtKB">
        <authorList>
            <consortium name="RefSeq"/>
        </authorList>
    </citation>
    <scope>IDENTIFICATION</scope>
    <source>
        <tissue evidence="3">Whole insect</tissue>
    </source>
</reference>
<dbReference type="InterPro" id="IPR001878">
    <property type="entry name" value="Znf_CCHC"/>
</dbReference>
<accession>A0A6P7FP11</accession>
<dbReference type="GO" id="GO:0003676">
    <property type="term" value="F:nucleic acid binding"/>
    <property type="evidence" value="ECO:0007669"/>
    <property type="project" value="InterPro"/>
</dbReference>
<dbReference type="PANTHER" id="PTHR47103">
    <property type="entry name" value="DNA-BINDING PROTEIN"/>
    <property type="match status" value="1"/>
</dbReference>
<dbReference type="PROSITE" id="PS50158">
    <property type="entry name" value="ZF_CCHC"/>
    <property type="match status" value="2"/>
</dbReference>
<feature type="domain" description="CCHC-type" evidence="2">
    <location>
        <begin position="157"/>
        <end position="172"/>
    </location>
</feature>
<evidence type="ECO:0000256" key="1">
    <source>
        <dbReference type="PROSITE-ProRule" id="PRU00047"/>
    </source>
</evidence>
<dbReference type="SUPFAM" id="SSF57756">
    <property type="entry name" value="Retrovirus zinc finger-like domains"/>
    <property type="match status" value="1"/>
</dbReference>
<sequence length="331" mass="37164">MYLSSKQLVDKFMQKHGQIKIENNIVQARRLISPAERIVLSNVCPSIPHSLLTDYLQKIGLNLLSPVTFLKISSNLPEYNHILSFRRQIYVSPHNISLPDSFLLDFDNTTYRIFLETMACYTCKKAGHIATNCPDKMESLANSNNSQPISSSSTTACYNCKKSGHIATNCPDKMESLANSNNSQPISSSSPETMPQSTATILSHEQIPIEESSANNLNNPNIEKSQEVSTMDTSIPINVDLQSKPKYAEILDRVKKGISDEQVRSTVDKIQMTITGDLLVILAKKNTDGGLGLKKTITDLLKNDARVISKGPQEELEIRDWIFWRQRRNFF</sequence>
<dbReference type="Gene3D" id="4.10.60.10">
    <property type="entry name" value="Zinc finger, CCHC-type"/>
    <property type="match status" value="2"/>
</dbReference>
<organism evidence="3">
    <name type="scientific">Diabrotica virgifera virgifera</name>
    <name type="common">western corn rootworm</name>
    <dbReference type="NCBI Taxonomy" id="50390"/>
    <lineage>
        <taxon>Eukaryota</taxon>
        <taxon>Metazoa</taxon>
        <taxon>Ecdysozoa</taxon>
        <taxon>Arthropoda</taxon>
        <taxon>Hexapoda</taxon>
        <taxon>Insecta</taxon>
        <taxon>Pterygota</taxon>
        <taxon>Neoptera</taxon>
        <taxon>Endopterygota</taxon>
        <taxon>Coleoptera</taxon>
        <taxon>Polyphaga</taxon>
        <taxon>Cucujiformia</taxon>
        <taxon>Chrysomeloidea</taxon>
        <taxon>Chrysomelidae</taxon>
        <taxon>Galerucinae</taxon>
        <taxon>Diabroticina</taxon>
        <taxon>Diabroticites</taxon>
        <taxon>Diabrotica</taxon>
    </lineage>
</organism>
<gene>
    <name evidence="3" type="primary">LOC114332497</name>
</gene>
<evidence type="ECO:0000259" key="2">
    <source>
        <dbReference type="PROSITE" id="PS50158"/>
    </source>
</evidence>
<keyword evidence="1" id="KW-0479">Metal-binding</keyword>
<dbReference type="SMART" id="SM00343">
    <property type="entry name" value="ZnF_C2HC"/>
    <property type="match status" value="2"/>
</dbReference>
<dbReference type="GO" id="GO:0008270">
    <property type="term" value="F:zinc ion binding"/>
    <property type="evidence" value="ECO:0007669"/>
    <property type="project" value="UniProtKB-KW"/>
</dbReference>
<keyword evidence="1" id="KW-0863">Zinc-finger</keyword>
<proteinExistence type="predicted"/>
<feature type="domain" description="CCHC-type" evidence="2">
    <location>
        <begin position="120"/>
        <end position="135"/>
    </location>
</feature>
<dbReference type="PANTHER" id="PTHR47103:SF5">
    <property type="entry name" value="DNA-BINDING PROTEIN HEXBP-LIKE"/>
    <property type="match status" value="1"/>
</dbReference>
<dbReference type="InterPro" id="IPR036875">
    <property type="entry name" value="Znf_CCHC_sf"/>
</dbReference>
<protein>
    <submittedName>
        <fullName evidence="3">Uncharacterized protein LOC114332497</fullName>
    </submittedName>
</protein>
<dbReference type="RefSeq" id="XP_028138099.1">
    <property type="nucleotide sequence ID" value="XM_028282298.1"/>
</dbReference>
<keyword evidence="1" id="KW-0862">Zinc</keyword>
<dbReference type="AlphaFoldDB" id="A0A6P7FP11"/>
<dbReference type="Pfam" id="PF00098">
    <property type="entry name" value="zf-CCHC"/>
    <property type="match status" value="2"/>
</dbReference>
<name>A0A6P7FP11_DIAVI</name>